<reference evidence="4" key="1">
    <citation type="journal article" date="2019" name="Int. J. Syst. Evol. Microbiol.">
        <title>The Global Catalogue of Microorganisms (GCM) 10K type strain sequencing project: providing services to taxonomists for standard genome sequencing and annotation.</title>
        <authorList>
            <consortium name="The Broad Institute Genomics Platform"/>
            <consortium name="The Broad Institute Genome Sequencing Center for Infectious Disease"/>
            <person name="Wu L."/>
            <person name="Ma J."/>
        </authorList>
    </citation>
    <scope>NUCLEOTIDE SEQUENCE [LARGE SCALE GENOMIC DNA]</scope>
    <source>
        <strain evidence="4">CGMCC 1.15043</strain>
    </source>
</reference>
<name>A0ABQ1EN52_9BACL</name>
<organism evidence="3 4">
    <name type="scientific">Paenibacillus marchantiophytorum</name>
    <dbReference type="NCBI Taxonomy" id="1619310"/>
    <lineage>
        <taxon>Bacteria</taxon>
        <taxon>Bacillati</taxon>
        <taxon>Bacillota</taxon>
        <taxon>Bacilli</taxon>
        <taxon>Bacillales</taxon>
        <taxon>Paenibacillaceae</taxon>
        <taxon>Paenibacillus</taxon>
    </lineage>
</organism>
<keyword evidence="4" id="KW-1185">Reference proteome</keyword>
<dbReference type="InterPro" id="IPR052350">
    <property type="entry name" value="Metallo-dep_Lactonases"/>
</dbReference>
<dbReference type="RefSeq" id="WP_189012201.1">
    <property type="nucleotide sequence ID" value="NZ_BMHE01000011.1"/>
</dbReference>
<gene>
    <name evidence="3" type="ORF">GCM10008018_26340</name>
</gene>
<evidence type="ECO:0000256" key="1">
    <source>
        <dbReference type="ARBA" id="ARBA00038310"/>
    </source>
</evidence>
<accession>A0ABQ1EN52</accession>
<dbReference type="InterPro" id="IPR032466">
    <property type="entry name" value="Metal_Hydrolase"/>
</dbReference>
<dbReference type="SUPFAM" id="SSF51556">
    <property type="entry name" value="Metallo-dependent hydrolases"/>
    <property type="match status" value="1"/>
</dbReference>
<proteinExistence type="inferred from homology"/>
<dbReference type="Proteomes" id="UP000615455">
    <property type="component" value="Unassembled WGS sequence"/>
</dbReference>
<dbReference type="EMBL" id="BMHE01000011">
    <property type="protein sequence ID" value="GFZ79560.1"/>
    <property type="molecule type" value="Genomic_DNA"/>
</dbReference>
<protein>
    <submittedName>
        <fullName evidence="3">Hydrolase</fullName>
    </submittedName>
</protein>
<evidence type="ECO:0000313" key="3">
    <source>
        <dbReference type="EMBL" id="GFZ79560.1"/>
    </source>
</evidence>
<dbReference type="PANTHER" id="PTHR43569">
    <property type="entry name" value="AMIDOHYDROLASE"/>
    <property type="match status" value="1"/>
</dbReference>
<comment type="similarity">
    <text evidence="1">Belongs to the metallo-dependent hydrolases superfamily.</text>
</comment>
<feature type="domain" description="Amidohydrolase-related" evidence="2">
    <location>
        <begin position="3"/>
        <end position="274"/>
    </location>
</feature>
<dbReference type="Gene3D" id="3.20.20.140">
    <property type="entry name" value="Metal-dependent hydrolases"/>
    <property type="match status" value="1"/>
</dbReference>
<dbReference type="GO" id="GO:0016787">
    <property type="term" value="F:hydrolase activity"/>
    <property type="evidence" value="ECO:0007669"/>
    <property type="project" value="UniProtKB-KW"/>
</dbReference>
<evidence type="ECO:0000313" key="4">
    <source>
        <dbReference type="Proteomes" id="UP000615455"/>
    </source>
</evidence>
<sequence>MRIDAHQHYWLTERGDYGWLTPEQGILFANYMPEQLADAGQRHHFEHTIVVQAAPTVAETEFLLSLYEEHDSIAGVVGWLDLDSPQFPEQYAKLRKHQGFVGFRPMLQDLEDDWILRPRVLDHLKRVIEDEFPLDLQLRPRHLPYILELLRKFPTLRAVVDHAAKPFIAAGLIEPWKSQLAELAAFPHIMCKLSGLVIEANHPAWRWEDLAPYVHAVVDIFGPDRIMFGSDWPVCLLASSYDEVYEALLQALPAHLSEEAHLALFGDNAARFYGVGE</sequence>
<dbReference type="InterPro" id="IPR006680">
    <property type="entry name" value="Amidohydro-rel"/>
</dbReference>
<comment type="caution">
    <text evidence="3">The sequence shown here is derived from an EMBL/GenBank/DDBJ whole genome shotgun (WGS) entry which is preliminary data.</text>
</comment>
<evidence type="ECO:0000259" key="2">
    <source>
        <dbReference type="Pfam" id="PF04909"/>
    </source>
</evidence>
<dbReference type="PANTHER" id="PTHR43569:SF2">
    <property type="entry name" value="AMIDOHYDROLASE-RELATED DOMAIN-CONTAINING PROTEIN"/>
    <property type="match status" value="1"/>
</dbReference>
<dbReference type="Pfam" id="PF04909">
    <property type="entry name" value="Amidohydro_2"/>
    <property type="match status" value="1"/>
</dbReference>
<keyword evidence="3" id="KW-0378">Hydrolase</keyword>